<proteinExistence type="predicted"/>
<protein>
    <submittedName>
        <fullName evidence="1">Uncharacterized protein</fullName>
    </submittedName>
</protein>
<sequence>MFCLYKICKTIGKVKIVNGVVAQRQLQHRIKGHRLDDPGGNVQNQKFNFQMIVNKAVSGHGATSLRLCGAVAYDPL</sequence>
<dbReference type="EMBL" id="VSSQ01009261">
    <property type="protein sequence ID" value="MPM41151.1"/>
    <property type="molecule type" value="Genomic_DNA"/>
</dbReference>
<evidence type="ECO:0000313" key="1">
    <source>
        <dbReference type="EMBL" id="MPM41151.1"/>
    </source>
</evidence>
<accession>A0A644ZMV5</accession>
<gene>
    <name evidence="1" type="ORF">SDC9_87801</name>
</gene>
<organism evidence="1">
    <name type="scientific">bioreactor metagenome</name>
    <dbReference type="NCBI Taxonomy" id="1076179"/>
    <lineage>
        <taxon>unclassified sequences</taxon>
        <taxon>metagenomes</taxon>
        <taxon>ecological metagenomes</taxon>
    </lineage>
</organism>
<name>A0A644ZMV5_9ZZZZ</name>
<dbReference type="AlphaFoldDB" id="A0A644ZMV5"/>
<reference evidence="1" key="1">
    <citation type="submission" date="2019-08" db="EMBL/GenBank/DDBJ databases">
        <authorList>
            <person name="Kucharzyk K."/>
            <person name="Murdoch R.W."/>
            <person name="Higgins S."/>
            <person name="Loffler F."/>
        </authorList>
    </citation>
    <scope>NUCLEOTIDE SEQUENCE</scope>
</reference>
<comment type="caution">
    <text evidence="1">The sequence shown here is derived from an EMBL/GenBank/DDBJ whole genome shotgun (WGS) entry which is preliminary data.</text>
</comment>